<comment type="caution">
    <text evidence="2">The sequence shown here is derived from an EMBL/GenBank/DDBJ whole genome shotgun (WGS) entry which is preliminary data.</text>
</comment>
<evidence type="ECO:0000313" key="3">
    <source>
        <dbReference type="Proteomes" id="UP001596414"/>
    </source>
</evidence>
<dbReference type="Gene3D" id="1.10.10.10">
    <property type="entry name" value="Winged helix-like DNA-binding domain superfamily/Winged helix DNA-binding domain"/>
    <property type="match status" value="1"/>
</dbReference>
<evidence type="ECO:0000259" key="1">
    <source>
        <dbReference type="Pfam" id="PF24271"/>
    </source>
</evidence>
<dbReference type="InterPro" id="IPR036390">
    <property type="entry name" value="WH_DNA-bd_sf"/>
</dbReference>
<dbReference type="RefSeq" id="WP_267638648.1">
    <property type="nucleotide sequence ID" value="NZ_JAODIY010000018.1"/>
</dbReference>
<accession>A0ABD5X409</accession>
<dbReference type="Proteomes" id="UP001596414">
    <property type="component" value="Unassembled WGS sequence"/>
</dbReference>
<dbReference type="InterPro" id="IPR056528">
    <property type="entry name" value="HVO_2833_C"/>
</dbReference>
<feature type="domain" description="HVO-2833 C-terminal" evidence="1">
    <location>
        <begin position="196"/>
        <end position="317"/>
    </location>
</feature>
<evidence type="ECO:0000313" key="2">
    <source>
        <dbReference type="EMBL" id="MFC7125851.1"/>
    </source>
</evidence>
<organism evidence="2 3">
    <name type="scientific">Halovenus rubra</name>
    <dbReference type="NCBI Taxonomy" id="869890"/>
    <lineage>
        <taxon>Archaea</taxon>
        <taxon>Methanobacteriati</taxon>
        <taxon>Methanobacteriota</taxon>
        <taxon>Stenosarchaea group</taxon>
        <taxon>Halobacteria</taxon>
        <taxon>Halobacteriales</taxon>
        <taxon>Haloarculaceae</taxon>
        <taxon>Halovenus</taxon>
    </lineage>
</organism>
<dbReference type="EMBL" id="JBHSZQ010000009">
    <property type="protein sequence ID" value="MFC7125851.1"/>
    <property type="molecule type" value="Genomic_DNA"/>
</dbReference>
<name>A0ABD5X409_9EURY</name>
<protein>
    <submittedName>
        <fullName evidence="2">Winged helix-turn-helix transcriptional regulator</fullName>
    </submittedName>
</protein>
<proteinExistence type="predicted"/>
<dbReference type="Pfam" id="PF24271">
    <property type="entry name" value="HVO_2833_C"/>
    <property type="match status" value="1"/>
</dbReference>
<gene>
    <name evidence="2" type="ORF">ACFQJ7_07330</name>
</gene>
<dbReference type="InterPro" id="IPR036388">
    <property type="entry name" value="WH-like_DNA-bd_sf"/>
</dbReference>
<dbReference type="Pfam" id="PF13412">
    <property type="entry name" value="HTH_24"/>
    <property type="match status" value="1"/>
</dbReference>
<dbReference type="AlphaFoldDB" id="A0ABD5X409"/>
<dbReference type="SUPFAM" id="SSF46785">
    <property type="entry name" value="Winged helix' DNA-binding domain"/>
    <property type="match status" value="1"/>
</dbReference>
<reference evidence="2 3" key="1">
    <citation type="journal article" date="2014" name="Int. J. Syst. Evol. Microbiol.">
        <title>Complete genome sequence of Corynebacterium casei LMG S-19264T (=DSM 44701T), isolated from a smear-ripened cheese.</title>
        <authorList>
            <consortium name="US DOE Joint Genome Institute (JGI-PGF)"/>
            <person name="Walter F."/>
            <person name="Albersmeier A."/>
            <person name="Kalinowski J."/>
            <person name="Ruckert C."/>
        </authorList>
    </citation>
    <scope>NUCLEOTIDE SEQUENCE [LARGE SCALE GENOMIC DNA]</scope>
    <source>
        <strain evidence="2 3">CGMCC 4.7215</strain>
    </source>
</reference>
<sequence length="318" mass="35387">MLTKAGLAILDLLSSGGDATAQELAAETGYSRKQVYRVVDDLLDKGVLDESRAKHNQRVLRASDDPIVEAYRGLTSDLGHVDWADLLSPATIQVCWYLDEPRRITTIADRLGITRQAVHKALSPLKDRAMLAPAGPEYALADDLHPLLEFANTVIRHGHRDRVRQLAPSATIAWCDPKRALVQVQTSKDTEKLQDADDWDVTGLAAFQAYGLQFFLAGEPAFWYAPDDDLTPADIICHTLTLNTDSRRVSYAMLLIEQERIEQETLTETATWYGLSSTIPRMYRLIDEDIDADDEMAAESPLPSAQEYAVLKDQYGVA</sequence>